<evidence type="ECO:0000256" key="1">
    <source>
        <dbReference type="SAM" id="Phobius"/>
    </source>
</evidence>
<name>A0ABW6KAL8_9BACI</name>
<evidence type="ECO:0000313" key="3">
    <source>
        <dbReference type="EMBL" id="MFE8699975.1"/>
    </source>
</evidence>
<reference evidence="3 4" key="1">
    <citation type="submission" date="2024-08" db="EMBL/GenBank/DDBJ databases">
        <title>Two novel Cytobacillus novel species.</title>
        <authorList>
            <person name="Liu G."/>
        </authorList>
    </citation>
    <scope>NUCLEOTIDE SEQUENCE [LARGE SCALE GENOMIC DNA]</scope>
    <source>
        <strain evidence="3 4">FJAT-54145</strain>
    </source>
</reference>
<keyword evidence="4" id="KW-1185">Reference proteome</keyword>
<dbReference type="EMBL" id="JBIACK010000001">
    <property type="protein sequence ID" value="MFE8699975.1"/>
    <property type="molecule type" value="Genomic_DNA"/>
</dbReference>
<keyword evidence="1" id="KW-0472">Membrane</keyword>
<dbReference type="RefSeq" id="WP_389358631.1">
    <property type="nucleotide sequence ID" value="NZ_JBIACK010000001.1"/>
</dbReference>
<feature type="transmembrane region" description="Helical" evidence="1">
    <location>
        <begin position="47"/>
        <end position="64"/>
    </location>
</feature>
<keyword evidence="1" id="KW-0812">Transmembrane</keyword>
<feature type="domain" description="DUF6199" evidence="2">
    <location>
        <begin position="5"/>
        <end position="62"/>
    </location>
</feature>
<evidence type="ECO:0000313" key="4">
    <source>
        <dbReference type="Proteomes" id="UP001601059"/>
    </source>
</evidence>
<protein>
    <submittedName>
        <fullName evidence="3">DUF6199 family natural product biosynthesis protein</fullName>
    </submittedName>
</protein>
<gene>
    <name evidence="3" type="ORF">ACFYKX_04980</name>
</gene>
<dbReference type="Pfam" id="PF19701">
    <property type="entry name" value="DUF6199"/>
    <property type="match status" value="1"/>
</dbReference>
<proteinExistence type="predicted"/>
<accession>A0ABW6KAL8</accession>
<dbReference type="Proteomes" id="UP001601059">
    <property type="component" value="Unassembled WGS sequence"/>
</dbReference>
<evidence type="ECO:0000259" key="2">
    <source>
        <dbReference type="Pfam" id="PF19701"/>
    </source>
</evidence>
<sequence>MLATGIFLTAFGVLLIIKPSLLWLLTESWKSADGTEPSNLYIWSTRFGGVMFMLVGISTVVVTFF</sequence>
<keyword evidence="1" id="KW-1133">Transmembrane helix</keyword>
<dbReference type="InterPro" id="IPR045679">
    <property type="entry name" value="DUF6199"/>
</dbReference>
<organism evidence="3 4">
    <name type="scientific">Cytobacillus spartinae</name>
    <dbReference type="NCBI Taxonomy" id="3299023"/>
    <lineage>
        <taxon>Bacteria</taxon>
        <taxon>Bacillati</taxon>
        <taxon>Bacillota</taxon>
        <taxon>Bacilli</taxon>
        <taxon>Bacillales</taxon>
        <taxon>Bacillaceae</taxon>
        <taxon>Cytobacillus</taxon>
    </lineage>
</organism>
<comment type="caution">
    <text evidence="3">The sequence shown here is derived from an EMBL/GenBank/DDBJ whole genome shotgun (WGS) entry which is preliminary data.</text>
</comment>
<feature type="transmembrane region" description="Helical" evidence="1">
    <location>
        <begin position="6"/>
        <end position="26"/>
    </location>
</feature>